<dbReference type="Proteomes" id="UP000217141">
    <property type="component" value="Chromosome I"/>
</dbReference>
<dbReference type="AlphaFoldDB" id="A0A249MUL9"/>
<dbReference type="EMBL" id="CP022745">
    <property type="protein sequence ID" value="ASY44885.1"/>
    <property type="molecule type" value="Genomic_DNA"/>
</dbReference>
<protein>
    <submittedName>
        <fullName evidence="2">Uncharacterized protein</fullName>
    </submittedName>
</protein>
<feature type="region of interest" description="Disordered" evidence="1">
    <location>
        <begin position="1"/>
        <end position="91"/>
    </location>
</feature>
<evidence type="ECO:0000256" key="1">
    <source>
        <dbReference type="SAM" id="MobiDB-lite"/>
    </source>
</evidence>
<name>A0A249MUL9_SPHXE</name>
<accession>A0A249MUL9</accession>
<sequence length="91" mass="9870">MVEHGNRRPPPPVETGKKESVMNDQDDVRPNSREEAGDARESDAQDHVLSEEEKLDEGLKDSMDASDPPAATRPGDKGDPVPSSGFKEGQD</sequence>
<evidence type="ECO:0000313" key="2">
    <source>
        <dbReference type="EMBL" id="ASY44885.1"/>
    </source>
</evidence>
<proteinExistence type="predicted"/>
<dbReference type="KEGG" id="shyd:CJD35_10825"/>
<evidence type="ECO:0000313" key="3">
    <source>
        <dbReference type="Proteomes" id="UP000217141"/>
    </source>
</evidence>
<gene>
    <name evidence="2" type="ORF">CJD35_10825</name>
</gene>
<organism evidence="2 3">
    <name type="scientific">Sphingobium xenophagum</name>
    <dbReference type="NCBI Taxonomy" id="121428"/>
    <lineage>
        <taxon>Bacteria</taxon>
        <taxon>Pseudomonadati</taxon>
        <taxon>Pseudomonadota</taxon>
        <taxon>Alphaproteobacteria</taxon>
        <taxon>Sphingomonadales</taxon>
        <taxon>Sphingomonadaceae</taxon>
        <taxon>Sphingobium</taxon>
    </lineage>
</organism>
<feature type="compositionally biased region" description="Basic and acidic residues" evidence="1">
    <location>
        <begin position="15"/>
        <end position="63"/>
    </location>
</feature>
<reference evidence="2 3" key="1">
    <citation type="submission" date="2017-08" db="EMBL/GenBank/DDBJ databases">
        <title>Whole Genome Sequence of Sphingobium hydrophobicum C1: Insights into Adaption to the Electronic-waste Contaminated Sediment.</title>
        <authorList>
            <person name="Song D."/>
            <person name="Chen X."/>
            <person name="Xu M."/>
        </authorList>
    </citation>
    <scope>NUCLEOTIDE SEQUENCE [LARGE SCALE GENOMIC DNA]</scope>
    <source>
        <strain evidence="2 3">C1</strain>
    </source>
</reference>